<accession>A0AAV4PWY0</accession>
<dbReference type="EMBL" id="BPLR01005175">
    <property type="protein sequence ID" value="GIY00407.1"/>
    <property type="molecule type" value="Genomic_DNA"/>
</dbReference>
<keyword evidence="2" id="KW-1185">Reference proteome</keyword>
<comment type="caution">
    <text evidence="1">The sequence shown here is derived from an EMBL/GenBank/DDBJ whole genome shotgun (WGS) entry which is preliminary data.</text>
</comment>
<dbReference type="SUPFAM" id="SSF54001">
    <property type="entry name" value="Cysteine proteinases"/>
    <property type="match status" value="1"/>
</dbReference>
<name>A0AAV4PWY0_CAEEX</name>
<proteinExistence type="predicted"/>
<evidence type="ECO:0000313" key="2">
    <source>
        <dbReference type="Proteomes" id="UP001054945"/>
    </source>
</evidence>
<dbReference type="AlphaFoldDB" id="A0AAV4PWY0"/>
<dbReference type="InterPro" id="IPR052557">
    <property type="entry name" value="CAP/Cytokinesis_protein"/>
</dbReference>
<dbReference type="PANTHER" id="PTHR46333:SF2">
    <property type="entry name" value="CYTOKINESIS PROTEIN 3"/>
    <property type="match status" value="1"/>
</dbReference>
<protein>
    <submittedName>
        <fullName evidence="1">TGc domain-containing protein</fullName>
    </submittedName>
</protein>
<dbReference type="InterPro" id="IPR038765">
    <property type="entry name" value="Papain-like_cys_pep_sf"/>
</dbReference>
<sequence>MRKISLTINIDYSNKLRSHTKGQIQHLVEFSSDLICKDATCSLLANIRVKRIHGFAKGFDYRPGHQFHPGEDITHAWNAVFIFGAWRLIDVTWGTGYTDHTGKFQRKLNEHFFPN</sequence>
<evidence type="ECO:0000313" key="1">
    <source>
        <dbReference type="EMBL" id="GIY00407.1"/>
    </source>
</evidence>
<gene>
    <name evidence="1" type="ORF">CEXT_244071</name>
</gene>
<dbReference type="PANTHER" id="PTHR46333">
    <property type="entry name" value="CYTOKINESIS PROTEIN 3"/>
    <property type="match status" value="1"/>
</dbReference>
<dbReference type="Proteomes" id="UP001054945">
    <property type="component" value="Unassembled WGS sequence"/>
</dbReference>
<dbReference type="GO" id="GO:0005737">
    <property type="term" value="C:cytoplasm"/>
    <property type="evidence" value="ECO:0007669"/>
    <property type="project" value="TreeGrafter"/>
</dbReference>
<organism evidence="1 2">
    <name type="scientific">Caerostris extrusa</name>
    <name type="common">Bark spider</name>
    <name type="synonym">Caerostris bankana</name>
    <dbReference type="NCBI Taxonomy" id="172846"/>
    <lineage>
        <taxon>Eukaryota</taxon>
        <taxon>Metazoa</taxon>
        <taxon>Ecdysozoa</taxon>
        <taxon>Arthropoda</taxon>
        <taxon>Chelicerata</taxon>
        <taxon>Arachnida</taxon>
        <taxon>Araneae</taxon>
        <taxon>Araneomorphae</taxon>
        <taxon>Entelegynae</taxon>
        <taxon>Araneoidea</taxon>
        <taxon>Araneidae</taxon>
        <taxon>Caerostris</taxon>
    </lineage>
</organism>
<reference evidence="1 2" key="1">
    <citation type="submission" date="2021-06" db="EMBL/GenBank/DDBJ databases">
        <title>Caerostris extrusa draft genome.</title>
        <authorList>
            <person name="Kono N."/>
            <person name="Arakawa K."/>
        </authorList>
    </citation>
    <scope>NUCLEOTIDE SEQUENCE [LARGE SCALE GENOMIC DNA]</scope>
</reference>